<dbReference type="EMBL" id="MUIO01000071">
    <property type="protein sequence ID" value="ORC57973.1"/>
    <property type="molecule type" value="Genomic_DNA"/>
</dbReference>
<dbReference type="STRING" id="1958950.BZK31_17560"/>
<dbReference type="RefSeq" id="WP_083184231.1">
    <property type="nucleotide sequence ID" value="NZ_CBCRZR010000008.1"/>
</dbReference>
<dbReference type="PIRSF" id="PIRSF037495">
    <property type="entry name" value="Opine_OX_OoxA/HcnB"/>
    <property type="match status" value="1"/>
</dbReference>
<dbReference type="InterPro" id="IPR036188">
    <property type="entry name" value="FAD/NAD-bd_sf"/>
</dbReference>
<dbReference type="OrthoDB" id="9801699at2"/>
<dbReference type="PRINTS" id="PR00411">
    <property type="entry name" value="PNDRDTASEI"/>
</dbReference>
<dbReference type="Pfam" id="PF07992">
    <property type="entry name" value="Pyr_redox_2"/>
    <property type="match status" value="1"/>
</dbReference>
<dbReference type="InterPro" id="IPR023753">
    <property type="entry name" value="FAD/NAD-binding_dom"/>
</dbReference>
<name>A0A1X0N3S6_9PSED</name>
<proteinExistence type="predicted"/>
<feature type="domain" description="FAD/NAD(P)-binding" evidence="2">
    <location>
        <begin position="5"/>
        <end position="316"/>
    </location>
</feature>
<dbReference type="Pfam" id="PF17806">
    <property type="entry name" value="SO_alpha_A3"/>
    <property type="match status" value="1"/>
</dbReference>
<evidence type="ECO:0000313" key="4">
    <source>
        <dbReference type="EMBL" id="ORC57973.1"/>
    </source>
</evidence>
<protein>
    <submittedName>
        <fullName evidence="4">FAD/NAD(P)-binding oxidoreductase</fullName>
    </submittedName>
</protein>
<dbReference type="InterPro" id="IPR017224">
    <property type="entry name" value="Opine_Oxase_asu/HCN_bsu"/>
</dbReference>
<reference evidence="5" key="1">
    <citation type="submission" date="2017-02" db="EMBL/GenBank/DDBJ databases">
        <title>Pseudomonas floridae sp. nov., a novel pathogenic bacterial species isolated from tomato.</title>
        <authorList>
            <person name="Timilsina S."/>
            <person name="Vallad G.E."/>
            <person name="Jones J.B."/>
        </authorList>
    </citation>
    <scope>NUCLEOTIDE SEQUENCE [LARGE SCALE GENOMIC DNA]</scope>
    <source>
        <strain evidence="5">GEV388</strain>
    </source>
</reference>
<dbReference type="PANTHER" id="PTHR42949">
    <property type="entry name" value="ANAEROBIC GLYCEROL-3-PHOSPHATE DEHYDROGENASE SUBUNIT B"/>
    <property type="match status" value="1"/>
</dbReference>
<comment type="caution">
    <text evidence="4">The sequence shown here is derived from an EMBL/GenBank/DDBJ whole genome shotgun (WGS) entry which is preliminary data.</text>
</comment>
<dbReference type="InterPro" id="IPR051691">
    <property type="entry name" value="Metab_Enz_Cyan_OpOx_G3PDH"/>
</dbReference>
<evidence type="ECO:0000259" key="2">
    <source>
        <dbReference type="Pfam" id="PF07992"/>
    </source>
</evidence>
<feature type="domain" description="SoxA A3" evidence="3">
    <location>
        <begin position="373"/>
        <end position="449"/>
    </location>
</feature>
<keyword evidence="5" id="KW-1185">Reference proteome</keyword>
<accession>A0A1X0N3S6</accession>
<dbReference type="CDD" id="cd19946">
    <property type="entry name" value="GlpA-like_Fer2_BFD-like"/>
    <property type="match status" value="1"/>
</dbReference>
<dbReference type="Proteomes" id="UP000192815">
    <property type="component" value="Unassembled WGS sequence"/>
</dbReference>
<evidence type="ECO:0000313" key="5">
    <source>
        <dbReference type="Proteomes" id="UP000192815"/>
    </source>
</evidence>
<dbReference type="SUPFAM" id="SSF51905">
    <property type="entry name" value="FAD/NAD(P)-binding domain"/>
    <property type="match status" value="1"/>
</dbReference>
<dbReference type="Gene3D" id="1.10.10.1100">
    <property type="entry name" value="BFD-like [2Fe-2S]-binding domain"/>
    <property type="match status" value="1"/>
</dbReference>
<dbReference type="PANTHER" id="PTHR42949:SF3">
    <property type="entry name" value="ANAEROBIC GLYCEROL-3-PHOSPHATE DEHYDROGENASE SUBUNIT B"/>
    <property type="match status" value="1"/>
</dbReference>
<sequence length="453" mass="49037">MSEQKVVVIGAGPAGIRAAQTLLAHGVKACLIDEAQRGGGQIYRQQPENFQRSAKSLYGFEASRAVAVHQSLDALATRIDYRPQTLVWSAEQGRLDTLHDGCVGHVDYTHLIVATGATDRILPVPGWTLPGVYSLGAAQIALKYQGCAIGERVVFCGSGPLLYLVAYQYAKAGAKVLAVLDSAPFSAQCRALPALLGQPVTLAKGLYYRAWLTAHGIAVHQNAQLTLVEGQQRVTGVQWQRNGRVAQLGCDAVAFAHALRSETQLADLLGCTFDWSPLNRAWLPRRDDAGRSSVSQVYLAGDGAGIMGADAAEMAGELAALSLLQDGGRAVDERRIHLLKRRLQRIERFRHGLETAFPFPEDWAARVPDETLICRCEDVSAGDIRRTVQDGHWEINRVKAMCRVGMGRCQGRMCSLAAAELIACESGRPVQQVGRLRGQSPIKPIPFGVETQA</sequence>
<dbReference type="InterPro" id="IPR041854">
    <property type="entry name" value="BFD-like_2Fe2S-bd_dom_sf"/>
</dbReference>
<dbReference type="AlphaFoldDB" id="A0A1X0N3S6"/>
<dbReference type="Gene3D" id="3.50.50.60">
    <property type="entry name" value="FAD/NAD(P)-binding domain"/>
    <property type="match status" value="2"/>
</dbReference>
<dbReference type="GO" id="GO:0016491">
    <property type="term" value="F:oxidoreductase activity"/>
    <property type="evidence" value="ECO:0007669"/>
    <property type="project" value="UniProtKB-KW"/>
</dbReference>
<evidence type="ECO:0000259" key="3">
    <source>
        <dbReference type="Pfam" id="PF17806"/>
    </source>
</evidence>
<dbReference type="PRINTS" id="PR00368">
    <property type="entry name" value="FADPNR"/>
</dbReference>
<evidence type="ECO:0000256" key="1">
    <source>
        <dbReference type="ARBA" id="ARBA00023002"/>
    </source>
</evidence>
<organism evidence="4 5">
    <name type="scientific">Pseudomonas floridensis</name>
    <dbReference type="NCBI Taxonomy" id="1958950"/>
    <lineage>
        <taxon>Bacteria</taxon>
        <taxon>Pseudomonadati</taxon>
        <taxon>Pseudomonadota</taxon>
        <taxon>Gammaproteobacteria</taxon>
        <taxon>Pseudomonadales</taxon>
        <taxon>Pseudomonadaceae</taxon>
        <taxon>Pseudomonas</taxon>
    </lineage>
</organism>
<dbReference type="InterPro" id="IPR041117">
    <property type="entry name" value="SoxA_A3"/>
</dbReference>
<keyword evidence="1" id="KW-0560">Oxidoreductase</keyword>
<gene>
    <name evidence="4" type="ORF">BZK31_17560</name>
</gene>